<feature type="transmembrane region" description="Helical" evidence="14">
    <location>
        <begin position="159"/>
        <end position="178"/>
    </location>
</feature>
<dbReference type="SUPFAM" id="SSF81345">
    <property type="entry name" value="ABC transporter involved in vitamin B12 uptake, BtuC"/>
    <property type="match status" value="1"/>
</dbReference>
<evidence type="ECO:0000256" key="8">
    <source>
        <dbReference type="ARBA" id="ARBA00022906"/>
    </source>
</evidence>
<evidence type="ECO:0000256" key="4">
    <source>
        <dbReference type="ARBA" id="ARBA00022448"/>
    </source>
</evidence>
<keyword evidence="16" id="KW-1185">Reference proteome</keyword>
<dbReference type="GO" id="GO:0043190">
    <property type="term" value="C:ATP-binding cassette (ABC) transporter complex"/>
    <property type="evidence" value="ECO:0007669"/>
    <property type="project" value="InterPro"/>
</dbReference>
<dbReference type="InterPro" id="IPR037294">
    <property type="entry name" value="ABC_BtuC-like"/>
</dbReference>
<accession>A0A2V1GV27</accession>
<dbReference type="GO" id="GO:0055085">
    <property type="term" value="P:transmembrane transport"/>
    <property type="evidence" value="ECO:0007669"/>
    <property type="project" value="InterPro"/>
</dbReference>
<evidence type="ECO:0000256" key="7">
    <source>
        <dbReference type="ARBA" id="ARBA00022833"/>
    </source>
</evidence>
<keyword evidence="11 14" id="KW-0472">Membrane</keyword>
<sequence length="292" mass="30752">MIETMSEWLEILWVPGLAAIMISLMSAPLGSFLIWRKMAFFGDTLAHGSLLGVALAVFFEFAPLYGVVVVLLLLALILGLMLGDGSNVVSSLNLQRLNPFKKSATFTANQPVIGNDALLGIISHGSLALGIVVASLVADRGVNLSNYLLGDVLSVAEQDLWWIASGLLLVIAGISFSWRDLLMITVDETLAKIEGVSVARLRIQLVLLLAIAVALAIKVVGVLVLTGLMLIPAATSGRIAKSPEAMVIGAAVFGSISVVSGLLASVWLDLPSGPTIVVCALIGFLLLPKLRF</sequence>
<evidence type="ECO:0000313" key="15">
    <source>
        <dbReference type="EMBL" id="PVZ70255.1"/>
    </source>
</evidence>
<dbReference type="PANTHER" id="PTHR30477">
    <property type="entry name" value="ABC-TRANSPORTER METAL-BINDING PROTEIN"/>
    <property type="match status" value="1"/>
</dbReference>
<dbReference type="OrthoDB" id="9783937at2"/>
<dbReference type="GO" id="GO:0010043">
    <property type="term" value="P:response to zinc ion"/>
    <property type="evidence" value="ECO:0007669"/>
    <property type="project" value="TreeGrafter"/>
</dbReference>
<dbReference type="GO" id="GO:0006829">
    <property type="term" value="P:zinc ion transport"/>
    <property type="evidence" value="ECO:0007669"/>
    <property type="project" value="UniProtKB-KW"/>
</dbReference>
<keyword evidence="7" id="KW-0862">Zinc</keyword>
<feature type="transmembrane region" description="Helical" evidence="14">
    <location>
        <begin position="205"/>
        <end position="233"/>
    </location>
</feature>
<evidence type="ECO:0000256" key="1">
    <source>
        <dbReference type="ARBA" id="ARBA00002313"/>
    </source>
</evidence>
<evidence type="ECO:0000256" key="14">
    <source>
        <dbReference type="SAM" id="Phobius"/>
    </source>
</evidence>
<dbReference type="Pfam" id="PF00950">
    <property type="entry name" value="ABC-3"/>
    <property type="match status" value="2"/>
</dbReference>
<comment type="function">
    <text evidence="1">Involved in the high-affinity zinc uptake transport system.</text>
</comment>
<keyword evidence="5" id="KW-1003">Cell membrane</keyword>
<reference evidence="15 16" key="1">
    <citation type="submission" date="2018-04" db="EMBL/GenBank/DDBJ databases">
        <title>Thalassorhabdus spongiae gen. nov., sp. nov., isolated from a marine sponge in South-West Iceland.</title>
        <authorList>
            <person name="Knobloch S."/>
            <person name="Daussin A."/>
            <person name="Johannsson R."/>
            <person name="Marteinsson V.T."/>
        </authorList>
    </citation>
    <scope>NUCLEOTIDE SEQUENCE [LARGE SCALE GENOMIC DNA]</scope>
    <source>
        <strain evidence="15 16">Hp12</strain>
    </source>
</reference>
<evidence type="ECO:0000256" key="9">
    <source>
        <dbReference type="ARBA" id="ARBA00022989"/>
    </source>
</evidence>
<keyword evidence="6 13" id="KW-0812">Transmembrane</keyword>
<evidence type="ECO:0000256" key="13">
    <source>
        <dbReference type="RuleBase" id="RU003943"/>
    </source>
</evidence>
<keyword evidence="9 14" id="KW-1133">Transmembrane helix</keyword>
<feature type="transmembrane region" description="Helical" evidence="14">
    <location>
        <begin position="55"/>
        <end position="82"/>
    </location>
</feature>
<proteinExistence type="inferred from homology"/>
<gene>
    <name evidence="15" type="ORF">DC094_06550</name>
</gene>
<dbReference type="AlphaFoldDB" id="A0A2V1GV27"/>
<protein>
    <recommendedName>
        <fullName evidence="12">High-affinity zinc uptake system membrane protein ZnuB</fullName>
    </recommendedName>
</protein>
<comment type="similarity">
    <text evidence="3 13">Belongs to the ABC-3 integral membrane protein family.</text>
</comment>
<dbReference type="Proteomes" id="UP000244906">
    <property type="component" value="Unassembled WGS sequence"/>
</dbReference>
<dbReference type="EMBL" id="QDDL01000002">
    <property type="protein sequence ID" value="PVZ70255.1"/>
    <property type="molecule type" value="Genomic_DNA"/>
</dbReference>
<keyword evidence="8" id="KW-0864">Zinc transport</keyword>
<evidence type="ECO:0000313" key="16">
    <source>
        <dbReference type="Proteomes" id="UP000244906"/>
    </source>
</evidence>
<evidence type="ECO:0000256" key="11">
    <source>
        <dbReference type="ARBA" id="ARBA00023136"/>
    </source>
</evidence>
<keyword evidence="4 13" id="KW-0813">Transport</keyword>
<evidence type="ECO:0000256" key="6">
    <source>
        <dbReference type="ARBA" id="ARBA00022692"/>
    </source>
</evidence>
<keyword evidence="10" id="KW-0406">Ion transport</keyword>
<name>A0A2V1GV27_9GAMM</name>
<evidence type="ECO:0000256" key="12">
    <source>
        <dbReference type="ARBA" id="ARBA00040080"/>
    </source>
</evidence>
<evidence type="ECO:0000256" key="5">
    <source>
        <dbReference type="ARBA" id="ARBA00022475"/>
    </source>
</evidence>
<feature type="transmembrane region" description="Helical" evidence="14">
    <location>
        <begin position="117"/>
        <end position="138"/>
    </location>
</feature>
<feature type="transmembrane region" description="Helical" evidence="14">
    <location>
        <begin position="245"/>
        <end position="267"/>
    </location>
</feature>
<dbReference type="CDD" id="cd06550">
    <property type="entry name" value="TM_ABC_iron-siderophores_like"/>
    <property type="match status" value="1"/>
</dbReference>
<organism evidence="15 16">
    <name type="scientific">Pelagibaculum spongiae</name>
    <dbReference type="NCBI Taxonomy" id="2080658"/>
    <lineage>
        <taxon>Bacteria</taxon>
        <taxon>Pseudomonadati</taxon>
        <taxon>Pseudomonadota</taxon>
        <taxon>Gammaproteobacteria</taxon>
        <taxon>Oceanospirillales</taxon>
        <taxon>Pelagibaculum</taxon>
    </lineage>
</organism>
<comment type="subcellular location">
    <subcellularLocation>
        <location evidence="2 13">Cell membrane</location>
        <topology evidence="2 13">Multi-pass membrane protein</topology>
    </subcellularLocation>
</comment>
<dbReference type="RefSeq" id="WP_116686328.1">
    <property type="nucleotide sequence ID" value="NZ_CAWNYD010000002.1"/>
</dbReference>
<evidence type="ECO:0000256" key="10">
    <source>
        <dbReference type="ARBA" id="ARBA00023065"/>
    </source>
</evidence>
<comment type="caution">
    <text evidence="15">The sequence shown here is derived from an EMBL/GenBank/DDBJ whole genome shotgun (WGS) entry which is preliminary data.</text>
</comment>
<dbReference type="InterPro" id="IPR001626">
    <property type="entry name" value="ABC_TroCD"/>
</dbReference>
<feature type="transmembrane region" description="Helical" evidence="14">
    <location>
        <begin position="273"/>
        <end position="290"/>
    </location>
</feature>
<dbReference type="Gene3D" id="1.10.3470.10">
    <property type="entry name" value="ABC transporter involved in vitamin B12 uptake, BtuC"/>
    <property type="match status" value="1"/>
</dbReference>
<evidence type="ECO:0000256" key="2">
    <source>
        <dbReference type="ARBA" id="ARBA00004651"/>
    </source>
</evidence>
<dbReference type="PANTHER" id="PTHR30477:SF23">
    <property type="entry name" value="HIGH-AFFINITY ZINC UPTAKE SYSTEM MEMBRANE PROTEIN ZNUB"/>
    <property type="match status" value="1"/>
</dbReference>
<feature type="transmembrane region" description="Helical" evidence="14">
    <location>
        <begin position="12"/>
        <end position="35"/>
    </location>
</feature>
<evidence type="ECO:0000256" key="3">
    <source>
        <dbReference type="ARBA" id="ARBA00008034"/>
    </source>
</evidence>